<dbReference type="InterPro" id="IPR036397">
    <property type="entry name" value="RNaseH_sf"/>
</dbReference>
<dbReference type="CDD" id="cd06222">
    <property type="entry name" value="RNase_H_like"/>
    <property type="match status" value="1"/>
</dbReference>
<sequence length="167" mass="18952">MGLETDLTLLMLDLKERCVDNKVAKSVRRSGWKLPSDMDLCFFVDGSTRGNLGEASIRGVFRDSWGKILCLFSFYIGVDDSISVEVFAIHRACQLVALNQTILYRKITIFNDSNSAVSRINGEDFGNFKLIGLIQDIRQFQVSMVNIAFKHTPREANSLEQSCKKWF</sequence>
<dbReference type="PANTHER" id="PTHR47723:SF22">
    <property type="entry name" value="RNASE H TYPE-1 DOMAIN-CONTAINING PROTEIN"/>
    <property type="match status" value="1"/>
</dbReference>
<dbReference type="InterPro" id="IPR053151">
    <property type="entry name" value="RNase_H-like"/>
</dbReference>
<evidence type="ECO:0000313" key="2">
    <source>
        <dbReference type="EMBL" id="KAI9170493.1"/>
    </source>
</evidence>
<dbReference type="EMBL" id="JAJSOW010000104">
    <property type="protein sequence ID" value="KAI9170493.1"/>
    <property type="molecule type" value="Genomic_DNA"/>
</dbReference>
<protein>
    <recommendedName>
        <fullName evidence="1">RNase H type-1 domain-containing protein</fullName>
    </recommendedName>
</protein>
<dbReference type="Pfam" id="PF13456">
    <property type="entry name" value="RVT_3"/>
    <property type="match status" value="1"/>
</dbReference>
<dbReference type="Gene3D" id="3.30.420.10">
    <property type="entry name" value="Ribonuclease H-like superfamily/Ribonuclease H"/>
    <property type="match status" value="1"/>
</dbReference>
<name>A0AAD5NPA3_ACENE</name>
<dbReference type="SUPFAM" id="SSF53098">
    <property type="entry name" value="Ribonuclease H-like"/>
    <property type="match status" value="1"/>
</dbReference>
<evidence type="ECO:0000259" key="1">
    <source>
        <dbReference type="Pfam" id="PF13456"/>
    </source>
</evidence>
<reference evidence="2" key="2">
    <citation type="submission" date="2023-02" db="EMBL/GenBank/DDBJ databases">
        <authorList>
            <person name="Swenson N.G."/>
            <person name="Wegrzyn J.L."/>
            <person name="Mcevoy S.L."/>
        </authorList>
    </citation>
    <scope>NUCLEOTIDE SEQUENCE</scope>
    <source>
        <strain evidence="2">91603</strain>
        <tissue evidence="2">Leaf</tissue>
    </source>
</reference>
<keyword evidence="3" id="KW-1185">Reference proteome</keyword>
<dbReference type="InterPro" id="IPR012337">
    <property type="entry name" value="RNaseH-like_sf"/>
</dbReference>
<dbReference type="InterPro" id="IPR044730">
    <property type="entry name" value="RNase_H-like_dom_plant"/>
</dbReference>
<dbReference type="AlphaFoldDB" id="A0AAD5NPA3"/>
<feature type="domain" description="RNase H type-1" evidence="1">
    <location>
        <begin position="44"/>
        <end position="158"/>
    </location>
</feature>
<dbReference type="GO" id="GO:0003676">
    <property type="term" value="F:nucleic acid binding"/>
    <property type="evidence" value="ECO:0007669"/>
    <property type="project" value="InterPro"/>
</dbReference>
<proteinExistence type="predicted"/>
<reference evidence="2" key="1">
    <citation type="journal article" date="2022" name="Plant J.">
        <title>Strategies of tolerance reflected in two North American maple genomes.</title>
        <authorList>
            <person name="McEvoy S.L."/>
            <person name="Sezen U.U."/>
            <person name="Trouern-Trend A."/>
            <person name="McMahon S.M."/>
            <person name="Schaberg P.G."/>
            <person name="Yang J."/>
            <person name="Wegrzyn J.L."/>
            <person name="Swenson N.G."/>
        </authorList>
    </citation>
    <scope>NUCLEOTIDE SEQUENCE</scope>
    <source>
        <strain evidence="2">91603</strain>
    </source>
</reference>
<dbReference type="GO" id="GO:0004523">
    <property type="term" value="F:RNA-DNA hybrid ribonuclease activity"/>
    <property type="evidence" value="ECO:0007669"/>
    <property type="project" value="InterPro"/>
</dbReference>
<gene>
    <name evidence="2" type="ORF">LWI28_028856</name>
</gene>
<dbReference type="PANTHER" id="PTHR47723">
    <property type="entry name" value="OS05G0353850 PROTEIN"/>
    <property type="match status" value="1"/>
</dbReference>
<dbReference type="Proteomes" id="UP001064489">
    <property type="component" value="Chromosome 7"/>
</dbReference>
<organism evidence="2 3">
    <name type="scientific">Acer negundo</name>
    <name type="common">Box elder</name>
    <dbReference type="NCBI Taxonomy" id="4023"/>
    <lineage>
        <taxon>Eukaryota</taxon>
        <taxon>Viridiplantae</taxon>
        <taxon>Streptophyta</taxon>
        <taxon>Embryophyta</taxon>
        <taxon>Tracheophyta</taxon>
        <taxon>Spermatophyta</taxon>
        <taxon>Magnoliopsida</taxon>
        <taxon>eudicotyledons</taxon>
        <taxon>Gunneridae</taxon>
        <taxon>Pentapetalae</taxon>
        <taxon>rosids</taxon>
        <taxon>malvids</taxon>
        <taxon>Sapindales</taxon>
        <taxon>Sapindaceae</taxon>
        <taxon>Hippocastanoideae</taxon>
        <taxon>Acereae</taxon>
        <taxon>Acer</taxon>
    </lineage>
</organism>
<evidence type="ECO:0000313" key="3">
    <source>
        <dbReference type="Proteomes" id="UP001064489"/>
    </source>
</evidence>
<comment type="caution">
    <text evidence="2">The sequence shown here is derived from an EMBL/GenBank/DDBJ whole genome shotgun (WGS) entry which is preliminary data.</text>
</comment>
<dbReference type="InterPro" id="IPR002156">
    <property type="entry name" value="RNaseH_domain"/>
</dbReference>
<accession>A0AAD5NPA3</accession>